<keyword evidence="6" id="KW-0863">Zinc-finger</keyword>
<reference evidence="13" key="1">
    <citation type="submission" date="2025-08" db="UniProtKB">
        <authorList>
            <consortium name="RefSeq"/>
        </authorList>
    </citation>
    <scope>IDENTIFICATION</scope>
    <source>
        <tissue evidence="13">Muscle</tissue>
    </source>
</reference>
<dbReference type="InterPro" id="IPR003323">
    <property type="entry name" value="OTU_dom"/>
</dbReference>
<keyword evidence="10" id="KW-0862">Zinc</keyword>
<dbReference type="InterPro" id="IPR051346">
    <property type="entry name" value="OTU_Deubiquitinase"/>
</dbReference>
<dbReference type="GeneID" id="111084110"/>
<organism evidence="12 13">
    <name type="scientific">Limulus polyphemus</name>
    <name type="common">Atlantic horseshoe crab</name>
    <dbReference type="NCBI Taxonomy" id="6850"/>
    <lineage>
        <taxon>Eukaryota</taxon>
        <taxon>Metazoa</taxon>
        <taxon>Ecdysozoa</taxon>
        <taxon>Arthropoda</taxon>
        <taxon>Chelicerata</taxon>
        <taxon>Merostomata</taxon>
        <taxon>Xiphosura</taxon>
        <taxon>Limulidae</taxon>
        <taxon>Limulus</taxon>
    </lineage>
</organism>
<evidence type="ECO:0000259" key="11">
    <source>
        <dbReference type="PROSITE" id="PS50802"/>
    </source>
</evidence>
<evidence type="ECO:0000256" key="2">
    <source>
        <dbReference type="ARBA" id="ARBA00005865"/>
    </source>
</evidence>
<evidence type="ECO:0000256" key="10">
    <source>
        <dbReference type="ARBA" id="ARBA00022833"/>
    </source>
</evidence>
<evidence type="ECO:0000256" key="3">
    <source>
        <dbReference type="ARBA" id="ARBA00012759"/>
    </source>
</evidence>
<accession>A0ABM1RZ00</accession>
<dbReference type="Proteomes" id="UP000694941">
    <property type="component" value="Unplaced"/>
</dbReference>
<feature type="non-terminal residue" evidence="13">
    <location>
        <position position="1"/>
    </location>
</feature>
<evidence type="ECO:0000256" key="6">
    <source>
        <dbReference type="ARBA" id="ARBA00022771"/>
    </source>
</evidence>
<sequence>HQWDLQVALSAFYLMKGITGATKICGPSSSSSGRISEDQENDVSKLDGQLKSLTVADQSFSLKENKILDVEELENKRLTRGISKATENLKLVAKARSEFIRSPLSSASHAHIALLDTPVYTFTLPDLSIHPTDFREFLKRDLIETSTLVSLEHAGRLNWWSDLGACQRLWPLATTGDGNCLLHAASLGMWGFHDRLLTLRKALHSLLTHSSFTQSFYRRWRWQTALQNKQ</sequence>
<evidence type="ECO:0000256" key="5">
    <source>
        <dbReference type="ARBA" id="ARBA00022723"/>
    </source>
</evidence>
<evidence type="ECO:0000256" key="9">
    <source>
        <dbReference type="ARBA" id="ARBA00022807"/>
    </source>
</evidence>
<keyword evidence="8" id="KW-0378">Hydrolase</keyword>
<proteinExistence type="inferred from homology"/>
<dbReference type="PROSITE" id="PS50802">
    <property type="entry name" value="OTU"/>
    <property type="match status" value="1"/>
</dbReference>
<dbReference type="RefSeq" id="XP_022236605.1">
    <property type="nucleotide sequence ID" value="XM_022380897.1"/>
</dbReference>
<dbReference type="PANTHER" id="PTHR13367:SF27">
    <property type="entry name" value="OTU DOMAIN-CONTAINING PROTEIN"/>
    <property type="match status" value="1"/>
</dbReference>
<name>A0ABM1RZ00_LIMPO</name>
<feature type="domain" description="OTU" evidence="11">
    <location>
        <begin position="169"/>
        <end position="230"/>
    </location>
</feature>
<keyword evidence="9" id="KW-0788">Thiol protease</keyword>
<evidence type="ECO:0000256" key="1">
    <source>
        <dbReference type="ARBA" id="ARBA00000707"/>
    </source>
</evidence>
<dbReference type="EC" id="3.4.19.12" evidence="3"/>
<feature type="non-terminal residue" evidence="13">
    <location>
        <position position="230"/>
    </location>
</feature>
<evidence type="ECO:0000313" key="12">
    <source>
        <dbReference type="Proteomes" id="UP000694941"/>
    </source>
</evidence>
<keyword evidence="4" id="KW-0645">Protease</keyword>
<evidence type="ECO:0000256" key="7">
    <source>
        <dbReference type="ARBA" id="ARBA00022786"/>
    </source>
</evidence>
<keyword evidence="12" id="KW-1185">Reference proteome</keyword>
<keyword evidence="7" id="KW-0833">Ubl conjugation pathway</keyword>
<evidence type="ECO:0000256" key="8">
    <source>
        <dbReference type="ARBA" id="ARBA00022801"/>
    </source>
</evidence>
<comment type="similarity">
    <text evidence="2">Belongs to the peptidase C64 family.</text>
</comment>
<evidence type="ECO:0000256" key="4">
    <source>
        <dbReference type="ARBA" id="ARBA00022670"/>
    </source>
</evidence>
<evidence type="ECO:0000313" key="13">
    <source>
        <dbReference type="RefSeq" id="XP_022236605.1"/>
    </source>
</evidence>
<keyword evidence="5" id="KW-0479">Metal-binding</keyword>
<gene>
    <name evidence="13" type="primary">LOC111084110</name>
</gene>
<dbReference type="PANTHER" id="PTHR13367">
    <property type="entry name" value="UBIQUITIN THIOESTERASE"/>
    <property type="match status" value="1"/>
</dbReference>
<protein>
    <recommendedName>
        <fullName evidence="3">ubiquitinyl hydrolase 1</fullName>
        <ecNumber evidence="3">3.4.19.12</ecNumber>
    </recommendedName>
</protein>
<comment type="catalytic activity">
    <reaction evidence="1">
        <text>Thiol-dependent hydrolysis of ester, thioester, amide, peptide and isopeptide bonds formed by the C-terminal Gly of ubiquitin (a 76-residue protein attached to proteins as an intracellular targeting signal).</text>
        <dbReference type="EC" id="3.4.19.12"/>
    </reaction>
</comment>